<reference evidence="6" key="1">
    <citation type="journal article" date="2019" name="Int. J. Syst. Evol. Microbiol.">
        <title>The Global Catalogue of Microorganisms (GCM) 10K type strain sequencing project: providing services to taxonomists for standard genome sequencing and annotation.</title>
        <authorList>
            <consortium name="The Broad Institute Genomics Platform"/>
            <consortium name="The Broad Institute Genome Sequencing Center for Infectious Disease"/>
            <person name="Wu L."/>
            <person name="Ma J."/>
        </authorList>
    </citation>
    <scope>NUCLEOTIDE SEQUENCE [LARGE SCALE GENOMIC DNA]</scope>
    <source>
        <strain evidence="6">JCM 17923</strain>
    </source>
</reference>
<proteinExistence type="predicted"/>
<dbReference type="PROSITE" id="PS50005">
    <property type="entry name" value="TPR"/>
    <property type="match status" value="2"/>
</dbReference>
<name>A0ABP8ISY5_9BACT</name>
<keyword evidence="6" id="KW-1185">Reference proteome</keyword>
<dbReference type="PANTHER" id="PTHR44858">
    <property type="entry name" value="TETRATRICOPEPTIDE REPEAT PROTEIN 6"/>
    <property type="match status" value="1"/>
</dbReference>
<feature type="transmembrane region" description="Helical" evidence="4">
    <location>
        <begin position="92"/>
        <end position="114"/>
    </location>
</feature>
<dbReference type="CDD" id="cd05709">
    <property type="entry name" value="S2P-M50"/>
    <property type="match status" value="1"/>
</dbReference>
<evidence type="ECO:0000256" key="2">
    <source>
        <dbReference type="ARBA" id="ARBA00022803"/>
    </source>
</evidence>
<dbReference type="InterPro" id="IPR049500">
    <property type="entry name" value="Peptidase_M50B-like"/>
</dbReference>
<keyword evidence="4" id="KW-0812">Transmembrane</keyword>
<keyword evidence="1" id="KW-0677">Repeat</keyword>
<comment type="caution">
    <text evidence="5">The sequence shown here is derived from an EMBL/GenBank/DDBJ whole genome shotgun (WGS) entry which is preliminary data.</text>
</comment>
<dbReference type="Pfam" id="PF13398">
    <property type="entry name" value="Peptidase_M50B"/>
    <property type="match status" value="1"/>
</dbReference>
<evidence type="ECO:0000256" key="1">
    <source>
        <dbReference type="ARBA" id="ARBA00022737"/>
    </source>
</evidence>
<sequence length="400" mass="43985">MPVVYVTLLCLVLLSWVVVVFLHELGHAVMARLMGAPSAEIYVGSYGDAESSWRLPLPGRLTLWFRPRLVLTGGLCRARWRPEAPPGRARQVAFILAGPVTSTLIAVALLWPAFQAGAHGALKLVLVVFGCMSVIDLVVNLLPLQRQVPLDQGGTAYSDGYQLYRLAASAWFNVPTDEERLQSAADMFNKGDYRGAAGPLCRLLAQYPDSSIYQLAFSAYYNSQQFDQALQLADKYPGLEASFDDHATLRAYLLARTEQLPQAEALYTELLVSQPVEQHPLLRNNRGYCYLLAGRYPEAQRDFDAVLAQEPENAYALAQRGRVRLELGDASGLADLHRAQELNPAEAFAWCNLGLHAHAAGRYAEALGYLQQAQALDPHLHRLPAYLAAAQGQLQASVEA</sequence>
<dbReference type="Pfam" id="PF07719">
    <property type="entry name" value="TPR_2"/>
    <property type="match status" value="1"/>
</dbReference>
<dbReference type="SUPFAM" id="SSF48452">
    <property type="entry name" value="TPR-like"/>
    <property type="match status" value="2"/>
</dbReference>
<dbReference type="Gene3D" id="1.25.40.10">
    <property type="entry name" value="Tetratricopeptide repeat domain"/>
    <property type="match status" value="2"/>
</dbReference>
<dbReference type="InterPro" id="IPR013105">
    <property type="entry name" value="TPR_2"/>
</dbReference>
<organism evidence="5 6">
    <name type="scientific">Hymenobacter saemangeumensis</name>
    <dbReference type="NCBI Taxonomy" id="1084522"/>
    <lineage>
        <taxon>Bacteria</taxon>
        <taxon>Pseudomonadati</taxon>
        <taxon>Bacteroidota</taxon>
        <taxon>Cytophagia</taxon>
        <taxon>Cytophagales</taxon>
        <taxon>Hymenobacteraceae</taxon>
        <taxon>Hymenobacter</taxon>
    </lineage>
</organism>
<evidence type="ECO:0000256" key="3">
    <source>
        <dbReference type="PROSITE-ProRule" id="PRU00339"/>
    </source>
</evidence>
<dbReference type="PANTHER" id="PTHR44858:SF1">
    <property type="entry name" value="UDP-N-ACETYLGLUCOSAMINE--PEPTIDE N-ACETYLGLUCOSAMINYLTRANSFERASE SPINDLY-RELATED"/>
    <property type="match status" value="1"/>
</dbReference>
<dbReference type="InterPro" id="IPR011990">
    <property type="entry name" value="TPR-like_helical_dom_sf"/>
</dbReference>
<evidence type="ECO:0008006" key="7">
    <source>
        <dbReference type="Google" id="ProtNLM"/>
    </source>
</evidence>
<gene>
    <name evidence="5" type="ORF">GCM10023185_46730</name>
</gene>
<accession>A0ABP8ISY5</accession>
<keyword evidence="4" id="KW-0472">Membrane</keyword>
<dbReference type="Proteomes" id="UP001501153">
    <property type="component" value="Unassembled WGS sequence"/>
</dbReference>
<dbReference type="SMART" id="SM00028">
    <property type="entry name" value="TPR"/>
    <property type="match status" value="3"/>
</dbReference>
<keyword evidence="4" id="KW-1133">Transmembrane helix</keyword>
<evidence type="ECO:0000313" key="6">
    <source>
        <dbReference type="Proteomes" id="UP001501153"/>
    </source>
</evidence>
<dbReference type="Pfam" id="PF13432">
    <property type="entry name" value="TPR_16"/>
    <property type="match status" value="1"/>
</dbReference>
<protein>
    <recommendedName>
        <fullName evidence="7">Tetratricopeptide repeat protein</fullName>
    </recommendedName>
</protein>
<feature type="repeat" description="TPR" evidence="3">
    <location>
        <begin position="280"/>
        <end position="313"/>
    </location>
</feature>
<keyword evidence="2 3" id="KW-0802">TPR repeat</keyword>
<dbReference type="InterPro" id="IPR050498">
    <property type="entry name" value="Ycf3"/>
</dbReference>
<dbReference type="InterPro" id="IPR019734">
    <property type="entry name" value="TPR_rpt"/>
</dbReference>
<feature type="repeat" description="TPR" evidence="3">
    <location>
        <begin position="347"/>
        <end position="380"/>
    </location>
</feature>
<evidence type="ECO:0000256" key="4">
    <source>
        <dbReference type="SAM" id="Phobius"/>
    </source>
</evidence>
<dbReference type="EMBL" id="BAABGZ010000082">
    <property type="protein sequence ID" value="GAA4371345.1"/>
    <property type="molecule type" value="Genomic_DNA"/>
</dbReference>
<evidence type="ECO:0000313" key="5">
    <source>
        <dbReference type="EMBL" id="GAA4371345.1"/>
    </source>
</evidence>
<feature type="transmembrane region" description="Helical" evidence="4">
    <location>
        <begin position="120"/>
        <end position="142"/>
    </location>
</feature>